<keyword evidence="3" id="KW-1185">Reference proteome</keyword>
<dbReference type="Proteomes" id="UP000295727">
    <property type="component" value="Chromosome 3"/>
</dbReference>
<gene>
    <name evidence="2" type="ORF">E1956_29380</name>
</gene>
<dbReference type="EMBL" id="CP038150">
    <property type="protein sequence ID" value="QBR01320.1"/>
    <property type="molecule type" value="Genomic_DNA"/>
</dbReference>
<name>A0A4P7D3G2_9BURK</name>
<dbReference type="Gene3D" id="3.40.50.1820">
    <property type="entry name" value="alpha/beta hydrolase"/>
    <property type="match status" value="1"/>
</dbReference>
<evidence type="ECO:0000259" key="1">
    <source>
        <dbReference type="Pfam" id="PF00561"/>
    </source>
</evidence>
<dbReference type="GO" id="GO:0016787">
    <property type="term" value="F:hydrolase activity"/>
    <property type="evidence" value="ECO:0007669"/>
    <property type="project" value="UniProtKB-KW"/>
</dbReference>
<protein>
    <submittedName>
        <fullName evidence="2">Alpha/beta fold hydrolase</fullName>
    </submittedName>
</protein>
<evidence type="ECO:0000313" key="2">
    <source>
        <dbReference type="EMBL" id="QBR01320.1"/>
    </source>
</evidence>
<dbReference type="InterPro" id="IPR000073">
    <property type="entry name" value="AB_hydrolase_1"/>
</dbReference>
<proteinExistence type="predicted"/>
<dbReference type="InterPro" id="IPR029058">
    <property type="entry name" value="AB_hydrolase_fold"/>
</dbReference>
<keyword evidence="2" id="KW-0378">Hydrolase</keyword>
<dbReference type="AlphaFoldDB" id="A0A4P7D3G2"/>
<feature type="domain" description="AB hydrolase-1" evidence="1">
    <location>
        <begin position="75"/>
        <end position="178"/>
    </location>
</feature>
<organism evidence="2 3">
    <name type="scientific">Paraburkholderia pallida</name>
    <dbReference type="NCBI Taxonomy" id="2547399"/>
    <lineage>
        <taxon>Bacteria</taxon>
        <taxon>Pseudomonadati</taxon>
        <taxon>Pseudomonadota</taxon>
        <taxon>Betaproteobacteria</taxon>
        <taxon>Burkholderiales</taxon>
        <taxon>Burkholderiaceae</taxon>
        <taxon>Paraburkholderia</taxon>
    </lineage>
</organism>
<sequence length="351" mass="38722">MRKKGAKMTKTVPSSNLICEDFYVPSEPSSVQIHLRRKCLSPEVSRGNRAVTIFVHGATFSGVSAFDTPLRGGSWLDFAAAHGHDVYAVDIRGYGLSSRPPIDDEARPANRPHARTAEAILDLSAAVDCVLARTGAQSVNLVGWSWGTAICGGYTARNNSKVRRLVMYAPLWKISPPLWTAPPLSLAEKMWMSALGPLMVSTLSSYRKVTLKDARRRWFRGVDASTAQLLCPEDEINQWWEHALSTDPLGASQTPPVLHAPNGVLADLTQYWAAGIPTYEPQGIEVPVLAILGEWDVDTPVRMASELFERLTGAPYKRLEVLGQGTHSMCLEVNRFELYRRVEHFLSASLP</sequence>
<dbReference type="SUPFAM" id="SSF53474">
    <property type="entry name" value="alpha/beta-Hydrolases"/>
    <property type="match status" value="1"/>
</dbReference>
<dbReference type="OrthoDB" id="9780134at2"/>
<dbReference type="GO" id="GO:0016020">
    <property type="term" value="C:membrane"/>
    <property type="evidence" value="ECO:0007669"/>
    <property type="project" value="TreeGrafter"/>
</dbReference>
<dbReference type="InterPro" id="IPR050266">
    <property type="entry name" value="AB_hydrolase_sf"/>
</dbReference>
<dbReference type="Pfam" id="PF00561">
    <property type="entry name" value="Abhydrolase_1"/>
    <property type="match status" value="1"/>
</dbReference>
<dbReference type="PANTHER" id="PTHR43798">
    <property type="entry name" value="MONOACYLGLYCEROL LIPASE"/>
    <property type="match status" value="1"/>
</dbReference>
<accession>A0A4P7D3G2</accession>
<reference evidence="2 3" key="1">
    <citation type="submission" date="2019-03" db="EMBL/GenBank/DDBJ databases">
        <title>Paraburkholderia sp. 7MH5, isolated from subtropical forest soil.</title>
        <authorList>
            <person name="Gao Z.-H."/>
            <person name="Qiu L.-H."/>
        </authorList>
    </citation>
    <scope>NUCLEOTIDE SEQUENCE [LARGE SCALE GENOMIC DNA]</scope>
    <source>
        <strain evidence="2 3">7MH5</strain>
    </source>
</reference>
<evidence type="ECO:0000313" key="3">
    <source>
        <dbReference type="Proteomes" id="UP000295727"/>
    </source>
</evidence>
<dbReference type="KEGG" id="ppai:E1956_29380"/>
<dbReference type="PANTHER" id="PTHR43798:SF33">
    <property type="entry name" value="HYDROLASE, PUTATIVE (AFU_ORTHOLOGUE AFUA_2G14860)-RELATED"/>
    <property type="match status" value="1"/>
</dbReference>